<keyword evidence="1" id="KW-0812">Transmembrane</keyword>
<dbReference type="Proteomes" id="UP000452321">
    <property type="component" value="Unassembled WGS sequence"/>
</dbReference>
<dbReference type="EMBL" id="WMEO01000025">
    <property type="protein sequence ID" value="MYL17573.1"/>
    <property type="molecule type" value="Genomic_DNA"/>
</dbReference>
<evidence type="ECO:0000256" key="1">
    <source>
        <dbReference type="SAM" id="Phobius"/>
    </source>
</evidence>
<evidence type="ECO:0000313" key="3">
    <source>
        <dbReference type="EMBL" id="MYL68143.1"/>
    </source>
</evidence>
<gene>
    <name evidence="3" type="ORF">GLW30_10430</name>
    <name evidence="2" type="ORF">GLW36_13090</name>
</gene>
<evidence type="ECO:0000313" key="4">
    <source>
        <dbReference type="Proteomes" id="UP000452321"/>
    </source>
</evidence>
<dbReference type="EMBL" id="WMFC01000012">
    <property type="protein sequence ID" value="MYL68143.1"/>
    <property type="molecule type" value="Genomic_DNA"/>
</dbReference>
<dbReference type="AlphaFoldDB" id="A0A6B1IH74"/>
<evidence type="ECO:0000313" key="5">
    <source>
        <dbReference type="Proteomes" id="UP000460194"/>
    </source>
</evidence>
<reference evidence="4 5" key="1">
    <citation type="submission" date="2019-11" db="EMBL/GenBank/DDBJ databases">
        <title>Genome sequences of 17 halophilic strains isolated from different environments.</title>
        <authorList>
            <person name="Furrow R.E."/>
        </authorList>
    </citation>
    <scope>NUCLEOTIDE SEQUENCE [LARGE SCALE GENOMIC DNA]</scope>
    <source>
        <strain evidence="3 4">22502_06_Cabo</strain>
        <strain evidence="2 5">22517_05_Cabo</strain>
    </source>
</reference>
<accession>A0A6B1IH74</accession>
<keyword evidence="1" id="KW-1133">Transmembrane helix</keyword>
<dbReference type="Proteomes" id="UP000460194">
    <property type="component" value="Unassembled WGS sequence"/>
</dbReference>
<proteinExistence type="predicted"/>
<organism evidence="3 4">
    <name type="scientific">Halorubrum distributum</name>
    <dbReference type="NCBI Taxonomy" id="29283"/>
    <lineage>
        <taxon>Archaea</taxon>
        <taxon>Methanobacteriati</taxon>
        <taxon>Methanobacteriota</taxon>
        <taxon>Stenosarchaea group</taxon>
        <taxon>Halobacteria</taxon>
        <taxon>Halobacteriales</taxon>
        <taxon>Haloferacaceae</taxon>
        <taxon>Halorubrum</taxon>
        <taxon>Halorubrum distributum group</taxon>
    </lineage>
</organism>
<keyword evidence="1" id="KW-0472">Membrane</keyword>
<evidence type="ECO:0000313" key="2">
    <source>
        <dbReference type="EMBL" id="MYL17573.1"/>
    </source>
</evidence>
<comment type="caution">
    <text evidence="3">The sequence shown here is derived from an EMBL/GenBank/DDBJ whole genome shotgun (WGS) entry which is preliminary data.</text>
</comment>
<name>A0A6B1IH74_9EURY</name>
<feature type="transmembrane region" description="Helical" evidence="1">
    <location>
        <begin position="12"/>
        <end position="29"/>
    </location>
</feature>
<dbReference type="RefSeq" id="WP_004598298.1">
    <property type="nucleotide sequence ID" value="NZ_JAWMCG010000001.1"/>
</dbReference>
<sequence length="60" mass="6341">MNDAALRTRLDAILLLLATNALLLFGVGFRYAREITVGVAVLAALVGYGLVRGRRSGALP</sequence>
<protein>
    <submittedName>
        <fullName evidence="3">Uncharacterized protein</fullName>
    </submittedName>
</protein>
<feature type="transmembrane region" description="Helical" evidence="1">
    <location>
        <begin position="35"/>
        <end position="51"/>
    </location>
</feature>